<dbReference type="Proteomes" id="UP000585614">
    <property type="component" value="Unassembled WGS sequence"/>
</dbReference>
<reference evidence="2 3" key="1">
    <citation type="journal article" date="2020" name="Nature">
        <title>Six reference-quality genomes reveal evolution of bat adaptations.</title>
        <authorList>
            <person name="Jebb D."/>
            <person name="Huang Z."/>
            <person name="Pippel M."/>
            <person name="Hughes G.M."/>
            <person name="Lavrichenko K."/>
            <person name="Devanna P."/>
            <person name="Winkler S."/>
            <person name="Jermiin L.S."/>
            <person name="Skirmuntt E.C."/>
            <person name="Katzourakis A."/>
            <person name="Burkitt-Gray L."/>
            <person name="Ray D.A."/>
            <person name="Sullivan K.A.M."/>
            <person name="Roscito J.G."/>
            <person name="Kirilenko B.M."/>
            <person name="Davalos L.M."/>
            <person name="Corthals A.P."/>
            <person name="Power M.L."/>
            <person name="Jones G."/>
            <person name="Ransome R.D."/>
            <person name="Dechmann D.K.N."/>
            <person name="Locatelli A.G."/>
            <person name="Puechmaille S.J."/>
            <person name="Fedrigo O."/>
            <person name="Jarvis E.D."/>
            <person name="Hiller M."/>
            <person name="Vernes S.C."/>
            <person name="Myers E.W."/>
            <person name="Teeling E.C."/>
        </authorList>
    </citation>
    <scope>NUCLEOTIDE SEQUENCE [LARGE SCALE GENOMIC DNA]</scope>
    <source>
        <strain evidence="2">MRhiFer1</strain>
        <tissue evidence="2">Lung</tissue>
    </source>
</reference>
<dbReference type="AlphaFoldDB" id="A0A7J7TGZ0"/>
<comment type="caution">
    <text evidence="2">The sequence shown here is derived from an EMBL/GenBank/DDBJ whole genome shotgun (WGS) entry which is preliminary data.</text>
</comment>
<sequence length="129" mass="12656">MEQLTPLPQRGNPRTMEPWALSAGPSWTPGQGGESGGSSPSIADTPAVLQVGEVGPLESSEPEGAQSPGPVGDIDPEGTETGLPSPGKQAASSGPSCPGLEDEQVEAFSKAQSGAAEGLGGAAAALCHP</sequence>
<proteinExistence type="predicted"/>
<accession>A0A7J7TGZ0</accession>
<evidence type="ECO:0000313" key="3">
    <source>
        <dbReference type="Proteomes" id="UP000585614"/>
    </source>
</evidence>
<name>A0A7J7TGZ0_RHIFE</name>
<gene>
    <name evidence="2" type="ORF">mRhiFer1_017706</name>
</gene>
<dbReference type="EMBL" id="JACAGC010000020">
    <property type="protein sequence ID" value="KAF6300066.1"/>
    <property type="molecule type" value="Genomic_DNA"/>
</dbReference>
<protein>
    <submittedName>
        <fullName evidence="2">TSPO associated protein 1</fullName>
    </submittedName>
</protein>
<organism evidence="2 3">
    <name type="scientific">Rhinolophus ferrumequinum</name>
    <name type="common">Greater horseshoe bat</name>
    <dbReference type="NCBI Taxonomy" id="59479"/>
    <lineage>
        <taxon>Eukaryota</taxon>
        <taxon>Metazoa</taxon>
        <taxon>Chordata</taxon>
        <taxon>Craniata</taxon>
        <taxon>Vertebrata</taxon>
        <taxon>Euteleostomi</taxon>
        <taxon>Mammalia</taxon>
        <taxon>Eutheria</taxon>
        <taxon>Laurasiatheria</taxon>
        <taxon>Chiroptera</taxon>
        <taxon>Yinpterochiroptera</taxon>
        <taxon>Rhinolophoidea</taxon>
        <taxon>Rhinolophidae</taxon>
        <taxon>Rhinolophinae</taxon>
        <taxon>Rhinolophus</taxon>
    </lineage>
</organism>
<evidence type="ECO:0000313" key="2">
    <source>
        <dbReference type="EMBL" id="KAF6300066.1"/>
    </source>
</evidence>
<evidence type="ECO:0000256" key="1">
    <source>
        <dbReference type="SAM" id="MobiDB-lite"/>
    </source>
</evidence>
<feature type="region of interest" description="Disordered" evidence="1">
    <location>
        <begin position="1"/>
        <end position="112"/>
    </location>
</feature>